<proteinExistence type="predicted"/>
<feature type="compositionally biased region" description="Low complexity" evidence="1">
    <location>
        <begin position="335"/>
        <end position="357"/>
    </location>
</feature>
<dbReference type="Proteomes" id="UP001212841">
    <property type="component" value="Unassembled WGS sequence"/>
</dbReference>
<evidence type="ECO:0000313" key="2">
    <source>
        <dbReference type="EMBL" id="KAJ3046385.1"/>
    </source>
</evidence>
<evidence type="ECO:0000256" key="1">
    <source>
        <dbReference type="SAM" id="MobiDB-lite"/>
    </source>
</evidence>
<protein>
    <submittedName>
        <fullName evidence="2">Uncharacterized protein</fullName>
    </submittedName>
</protein>
<comment type="caution">
    <text evidence="2">The sequence shown here is derived from an EMBL/GenBank/DDBJ whole genome shotgun (WGS) entry which is preliminary data.</text>
</comment>
<sequence>MAFPRVARNRRRAREIERVVEEELRLSKFQGLTSEQRDAVLKVIDEHSTIRWRTDGTGHGGKKPIVETTTSTQMPSSSNELPSDIGTIAEQDSQGRASLANKYSPQHLLTSIDRQTRNSAVTTSIQEKGDREEDPLMNNMINVTHSLQTWVHTILDAPVSLDPSNPSLAVQPTPEPDIPRTNSLTSHGAIPIQSEPSAIAPPTSTREDDQFNVLLRALDTSIKPTSTGSDSGEYRPSMIVSNVVDGMRDGRMAGLFDDDVEERGRKRRNAAPSRPDRTKYGAWYIKPTHWEVFMKRENERKQKKPEEKKVGSLVQAKLAAIIALRAKEEARLAEDVAAQSSSVDSDSESVVGSDDGA</sequence>
<reference evidence="2" key="1">
    <citation type="submission" date="2020-05" db="EMBL/GenBank/DDBJ databases">
        <title>Phylogenomic resolution of chytrid fungi.</title>
        <authorList>
            <person name="Stajich J.E."/>
            <person name="Amses K."/>
            <person name="Simmons R."/>
            <person name="Seto K."/>
            <person name="Myers J."/>
            <person name="Bonds A."/>
            <person name="Quandt C.A."/>
            <person name="Barry K."/>
            <person name="Liu P."/>
            <person name="Grigoriev I."/>
            <person name="Longcore J.E."/>
            <person name="James T.Y."/>
        </authorList>
    </citation>
    <scope>NUCLEOTIDE SEQUENCE</scope>
    <source>
        <strain evidence="2">JEL0318</strain>
    </source>
</reference>
<organism evidence="2 3">
    <name type="scientific">Rhizophlyctis rosea</name>
    <dbReference type="NCBI Taxonomy" id="64517"/>
    <lineage>
        <taxon>Eukaryota</taxon>
        <taxon>Fungi</taxon>
        <taxon>Fungi incertae sedis</taxon>
        <taxon>Chytridiomycota</taxon>
        <taxon>Chytridiomycota incertae sedis</taxon>
        <taxon>Chytridiomycetes</taxon>
        <taxon>Rhizophlyctidales</taxon>
        <taxon>Rhizophlyctidaceae</taxon>
        <taxon>Rhizophlyctis</taxon>
    </lineage>
</organism>
<accession>A0AAD5S6R7</accession>
<evidence type="ECO:0000313" key="3">
    <source>
        <dbReference type="Proteomes" id="UP001212841"/>
    </source>
</evidence>
<feature type="region of interest" description="Disordered" evidence="1">
    <location>
        <begin position="52"/>
        <end position="81"/>
    </location>
</feature>
<dbReference type="AlphaFoldDB" id="A0AAD5S6R7"/>
<feature type="region of interest" description="Disordered" evidence="1">
    <location>
        <begin position="333"/>
        <end position="357"/>
    </location>
</feature>
<name>A0AAD5S6R7_9FUNG</name>
<feature type="compositionally biased region" description="Polar residues" evidence="1">
    <location>
        <begin position="110"/>
        <end position="126"/>
    </location>
</feature>
<dbReference type="EMBL" id="JADGJD010001177">
    <property type="protein sequence ID" value="KAJ3046385.1"/>
    <property type="molecule type" value="Genomic_DNA"/>
</dbReference>
<feature type="region of interest" description="Disordered" evidence="1">
    <location>
        <begin position="259"/>
        <end position="279"/>
    </location>
</feature>
<gene>
    <name evidence="2" type="ORF">HK097_000900</name>
</gene>
<keyword evidence="3" id="KW-1185">Reference proteome</keyword>
<feature type="region of interest" description="Disordered" evidence="1">
    <location>
        <begin position="110"/>
        <end position="133"/>
    </location>
</feature>
<feature type="compositionally biased region" description="Polar residues" evidence="1">
    <location>
        <begin position="67"/>
        <end position="81"/>
    </location>
</feature>